<reference evidence="4" key="1">
    <citation type="journal article" date="2011" name="J. Bacteriol.">
        <title>Genome sequences of eight morphologically diverse alphaproteobacteria.</title>
        <authorList>
            <consortium name="US DOE Joint Genome Institute"/>
            <person name="Brown P.J."/>
            <person name="Kysela D.T."/>
            <person name="Buechlein A."/>
            <person name="Hemmerich C."/>
            <person name="Brun Y.V."/>
        </authorList>
    </citation>
    <scope>NUCLEOTIDE SEQUENCE [LARGE SCALE GENOMIC DNA]</scope>
    <source>
        <strain evidence="4">ATCC 51888 / DSM 1869 / NCIB 11706 / TK 0415</strain>
    </source>
</reference>
<evidence type="ECO:0000313" key="4">
    <source>
        <dbReference type="Proteomes" id="UP000002033"/>
    </source>
</evidence>
<dbReference type="OrthoDB" id="266313at2"/>
<feature type="compositionally biased region" description="Polar residues" evidence="1">
    <location>
        <begin position="16"/>
        <end position="25"/>
    </location>
</feature>
<gene>
    <name evidence="3" type="ordered locus">Hden_0099</name>
</gene>
<dbReference type="HOGENOM" id="CLU_032045_0_0_5"/>
<sequence>MIPSSEASVDGDVSRPSENSLKVTETESPFELAELFFSRTESRGRIQSGNAVFQRVSEYPWAEMMDRPHNIIRHPDMPRAVFFVLWEQIRAGHPVGAYVKNRAKNGNYYWVYAVVTPIEGGYLSVRLKPSSDLFAAASTLYKSVRRNEITSAIKPADSAAALVHNLRASGFRDYPAFMTAALSREMQQRNAAMGRPAWRLIDLFDNLVSAADTLLSTTDRMLAMISTFNHTPTNLRIQALRLGDKGRAIAEISSNYDHISKAIVTNLQHLETASNEVFSGVNEGLFLACTARLQDEMASLFDQEVCDDTNAASEEAKRLRQQTDDYKARAAAKFELIKVRIGHFFDLTSEMKRLLSGLIAVRVMGKVESVGLSNGIFSDLIADLEQGQQTLTRGLEDIAKLNDRIRETVVELDTLA</sequence>
<dbReference type="eggNOG" id="COG0840">
    <property type="taxonomic scope" value="Bacteria"/>
</dbReference>
<dbReference type="RefSeq" id="WP_013214145.1">
    <property type="nucleotide sequence ID" value="NC_014313.1"/>
</dbReference>
<dbReference type="CDD" id="cd00130">
    <property type="entry name" value="PAS"/>
    <property type="match status" value="1"/>
</dbReference>
<dbReference type="Gene3D" id="3.30.450.20">
    <property type="entry name" value="PAS domain"/>
    <property type="match status" value="1"/>
</dbReference>
<feature type="region of interest" description="Disordered" evidence="1">
    <location>
        <begin position="1"/>
        <end position="25"/>
    </location>
</feature>
<evidence type="ECO:0000259" key="2">
    <source>
        <dbReference type="Pfam" id="PF08447"/>
    </source>
</evidence>
<protein>
    <submittedName>
        <fullName evidence="3">Putative PAS/PAC sensor protein</fullName>
    </submittedName>
</protein>
<dbReference type="STRING" id="582899.Hden_0099"/>
<name>D8JQ05_HYPDA</name>
<dbReference type="InterPro" id="IPR035965">
    <property type="entry name" value="PAS-like_dom_sf"/>
</dbReference>
<dbReference type="Pfam" id="PF08447">
    <property type="entry name" value="PAS_3"/>
    <property type="match status" value="1"/>
</dbReference>
<evidence type="ECO:0000256" key="1">
    <source>
        <dbReference type="SAM" id="MobiDB-lite"/>
    </source>
</evidence>
<keyword evidence="4" id="KW-1185">Reference proteome</keyword>
<feature type="domain" description="PAS fold-3" evidence="2">
    <location>
        <begin position="50"/>
        <end position="118"/>
    </location>
</feature>
<dbReference type="AlphaFoldDB" id="D8JQ05"/>
<accession>D8JQ05</accession>
<dbReference type="SUPFAM" id="SSF55785">
    <property type="entry name" value="PYP-like sensor domain (PAS domain)"/>
    <property type="match status" value="1"/>
</dbReference>
<dbReference type="InterPro" id="IPR013655">
    <property type="entry name" value="PAS_fold_3"/>
</dbReference>
<organism evidence="3 4">
    <name type="scientific">Hyphomicrobium denitrificans (strain ATCC 51888 / DSM 1869 / NCIMB 11706 / TK 0415)</name>
    <dbReference type="NCBI Taxonomy" id="582899"/>
    <lineage>
        <taxon>Bacteria</taxon>
        <taxon>Pseudomonadati</taxon>
        <taxon>Pseudomonadota</taxon>
        <taxon>Alphaproteobacteria</taxon>
        <taxon>Hyphomicrobiales</taxon>
        <taxon>Hyphomicrobiaceae</taxon>
        <taxon>Hyphomicrobium</taxon>
    </lineage>
</organism>
<dbReference type="InterPro" id="IPR000014">
    <property type="entry name" value="PAS"/>
</dbReference>
<dbReference type="Proteomes" id="UP000002033">
    <property type="component" value="Chromosome"/>
</dbReference>
<dbReference type="EMBL" id="CP002083">
    <property type="protein sequence ID" value="ADJ21926.1"/>
    <property type="molecule type" value="Genomic_DNA"/>
</dbReference>
<dbReference type="KEGG" id="hdn:Hden_0099"/>
<proteinExistence type="predicted"/>
<evidence type="ECO:0000313" key="3">
    <source>
        <dbReference type="EMBL" id="ADJ21926.1"/>
    </source>
</evidence>